<sequence>MINKRSYHQYCSLAYALDLLGERWTLLIVRDLLLGPKRYKDLLYGLPGIGTNILAARLKELEQSNIIQRRVLPPPAGSTVYELTEYGQELDAIITAMTRWGAKSRGPRQPEQTLRPVTLVLELRENFNPEAAHHIQATYELCFEDNEIYTLQIANGVLEVKHGIATNPNLVVMVDVETFFQLRLQQCSTEEALAAGTLHLSGNPDLFPQFLDLFSPPTWQSPAFKPEV</sequence>
<dbReference type="OrthoDB" id="9791143at2"/>
<feature type="domain" description="HTH hxlR-type" evidence="4">
    <location>
        <begin position="11"/>
        <end position="109"/>
    </location>
</feature>
<dbReference type="PANTHER" id="PTHR33204">
    <property type="entry name" value="TRANSCRIPTIONAL REGULATOR, MARR FAMILY"/>
    <property type="match status" value="1"/>
</dbReference>
<evidence type="ECO:0000256" key="1">
    <source>
        <dbReference type="ARBA" id="ARBA00023015"/>
    </source>
</evidence>
<dbReference type="InterPro" id="IPR036390">
    <property type="entry name" value="WH_DNA-bd_sf"/>
</dbReference>
<keyword evidence="1" id="KW-0805">Transcription regulation</keyword>
<gene>
    <name evidence="5" type="ORF">KDI_51600</name>
</gene>
<dbReference type="EMBL" id="BIXY01000125">
    <property type="protein sequence ID" value="GCF11596.1"/>
    <property type="molecule type" value="Genomic_DNA"/>
</dbReference>
<proteinExistence type="predicted"/>
<dbReference type="PROSITE" id="PS51118">
    <property type="entry name" value="HTH_HXLR"/>
    <property type="match status" value="1"/>
</dbReference>
<dbReference type="SUPFAM" id="SSF46785">
    <property type="entry name" value="Winged helix' DNA-binding domain"/>
    <property type="match status" value="1"/>
</dbReference>
<comment type="caution">
    <text evidence="5">The sequence shown here is derived from an EMBL/GenBank/DDBJ whole genome shotgun (WGS) entry which is preliminary data.</text>
</comment>
<dbReference type="SUPFAM" id="SSF55718">
    <property type="entry name" value="SCP-like"/>
    <property type="match status" value="1"/>
</dbReference>
<keyword evidence="6" id="KW-1185">Reference proteome</keyword>
<dbReference type="AlphaFoldDB" id="A0A5A5TKI5"/>
<name>A0A5A5TKI5_9CHLR</name>
<dbReference type="InterPro" id="IPR002577">
    <property type="entry name" value="HTH_HxlR"/>
</dbReference>
<organism evidence="5 6">
    <name type="scientific">Dictyobacter arantiisoli</name>
    <dbReference type="NCBI Taxonomy" id="2014874"/>
    <lineage>
        <taxon>Bacteria</taxon>
        <taxon>Bacillati</taxon>
        <taxon>Chloroflexota</taxon>
        <taxon>Ktedonobacteria</taxon>
        <taxon>Ktedonobacterales</taxon>
        <taxon>Dictyobacteraceae</taxon>
        <taxon>Dictyobacter</taxon>
    </lineage>
</organism>
<dbReference type="Gene3D" id="3.30.1050.10">
    <property type="entry name" value="SCP2 sterol-binding domain"/>
    <property type="match status" value="1"/>
</dbReference>
<dbReference type="InterPro" id="IPR036388">
    <property type="entry name" value="WH-like_DNA-bd_sf"/>
</dbReference>
<keyword evidence="3" id="KW-0804">Transcription</keyword>
<dbReference type="InterPro" id="IPR029229">
    <property type="entry name" value="Alkyl_sulf_C"/>
</dbReference>
<dbReference type="GO" id="GO:0003677">
    <property type="term" value="F:DNA binding"/>
    <property type="evidence" value="ECO:0007669"/>
    <property type="project" value="UniProtKB-KW"/>
</dbReference>
<protein>
    <submittedName>
        <fullName evidence="5">Transcriptional regulator</fullName>
    </submittedName>
</protein>
<dbReference type="Proteomes" id="UP000322530">
    <property type="component" value="Unassembled WGS sequence"/>
</dbReference>
<dbReference type="Gene3D" id="1.10.10.10">
    <property type="entry name" value="Winged helix-like DNA-binding domain superfamily/Winged helix DNA-binding domain"/>
    <property type="match status" value="1"/>
</dbReference>
<evidence type="ECO:0000256" key="2">
    <source>
        <dbReference type="ARBA" id="ARBA00023125"/>
    </source>
</evidence>
<accession>A0A5A5TKI5</accession>
<reference evidence="5 6" key="1">
    <citation type="submission" date="2019-01" db="EMBL/GenBank/DDBJ databases">
        <title>Draft genome sequence of Dictyobacter sp. Uno17.</title>
        <authorList>
            <person name="Wang C.M."/>
            <person name="Zheng Y."/>
            <person name="Sakai Y."/>
            <person name="Abe K."/>
            <person name="Yokota A."/>
            <person name="Yabe S."/>
        </authorList>
    </citation>
    <scope>NUCLEOTIDE SEQUENCE [LARGE SCALE GENOMIC DNA]</scope>
    <source>
        <strain evidence="5 6">Uno17</strain>
    </source>
</reference>
<evidence type="ECO:0000313" key="5">
    <source>
        <dbReference type="EMBL" id="GCF11596.1"/>
    </source>
</evidence>
<dbReference type="Pfam" id="PF14864">
    <property type="entry name" value="Alkyl_sulf_C"/>
    <property type="match status" value="1"/>
</dbReference>
<dbReference type="InterPro" id="IPR036527">
    <property type="entry name" value="SCP2_sterol-bd_dom_sf"/>
</dbReference>
<dbReference type="RefSeq" id="WP_149404422.1">
    <property type="nucleotide sequence ID" value="NZ_BIXY01000125.1"/>
</dbReference>
<dbReference type="Pfam" id="PF01638">
    <property type="entry name" value="HxlR"/>
    <property type="match status" value="1"/>
</dbReference>
<dbReference type="PANTHER" id="PTHR33204:SF18">
    <property type="entry name" value="TRANSCRIPTIONAL REGULATORY PROTEIN"/>
    <property type="match status" value="1"/>
</dbReference>
<evidence type="ECO:0000259" key="4">
    <source>
        <dbReference type="PROSITE" id="PS51118"/>
    </source>
</evidence>
<keyword evidence="2" id="KW-0238">DNA-binding</keyword>
<evidence type="ECO:0000256" key="3">
    <source>
        <dbReference type="ARBA" id="ARBA00023163"/>
    </source>
</evidence>
<evidence type="ECO:0000313" key="6">
    <source>
        <dbReference type="Proteomes" id="UP000322530"/>
    </source>
</evidence>